<sequence length="115" mass="12121">MAADKHGSRPPRRSADEVEASAELAPFAPGQSGSERVAKGEADLRDAGRALGWTALGFAIASWFVWPLLLGAAAVVLGAMAYRQGGRRLGVWSIALGLIAFVVNLVVVPLYYSLL</sequence>
<evidence type="ECO:0000313" key="4">
    <source>
        <dbReference type="Proteomes" id="UP000621560"/>
    </source>
</evidence>
<dbReference type="RefSeq" id="WP_190915107.1">
    <property type="nucleotide sequence ID" value="NZ_JACXIZ010000011.1"/>
</dbReference>
<protein>
    <submittedName>
        <fullName evidence="3">DUF4190 domain-containing protein</fullName>
    </submittedName>
</protein>
<keyword evidence="2" id="KW-1133">Transmembrane helix</keyword>
<keyword evidence="2" id="KW-0472">Membrane</keyword>
<keyword evidence="2" id="KW-0812">Transmembrane</keyword>
<evidence type="ECO:0000256" key="1">
    <source>
        <dbReference type="SAM" id="MobiDB-lite"/>
    </source>
</evidence>
<dbReference type="EMBL" id="JACXIZ010000011">
    <property type="protein sequence ID" value="MBD2844430.1"/>
    <property type="molecule type" value="Genomic_DNA"/>
</dbReference>
<feature type="transmembrane region" description="Helical" evidence="2">
    <location>
        <begin position="53"/>
        <end position="77"/>
    </location>
</feature>
<comment type="caution">
    <text evidence="3">The sequence shown here is derived from an EMBL/GenBank/DDBJ whole genome shotgun (WGS) entry which is preliminary data.</text>
</comment>
<name>A0A927BRI4_9BACL</name>
<proteinExistence type="predicted"/>
<feature type="transmembrane region" description="Helical" evidence="2">
    <location>
        <begin position="89"/>
        <end position="112"/>
    </location>
</feature>
<feature type="region of interest" description="Disordered" evidence="1">
    <location>
        <begin position="1"/>
        <end position="39"/>
    </location>
</feature>
<organism evidence="3 4">
    <name type="scientific">Paenibacillus sabuli</name>
    <dbReference type="NCBI Taxonomy" id="2772509"/>
    <lineage>
        <taxon>Bacteria</taxon>
        <taxon>Bacillati</taxon>
        <taxon>Bacillota</taxon>
        <taxon>Bacilli</taxon>
        <taxon>Bacillales</taxon>
        <taxon>Paenibacillaceae</taxon>
        <taxon>Paenibacillus</taxon>
    </lineage>
</organism>
<dbReference type="PANTHER" id="PTHR40040:SF1">
    <property type="entry name" value="MEMBRANE PROTEIN"/>
    <property type="match status" value="1"/>
</dbReference>
<evidence type="ECO:0000256" key="2">
    <source>
        <dbReference type="SAM" id="Phobius"/>
    </source>
</evidence>
<dbReference type="PANTHER" id="PTHR40040">
    <property type="entry name" value="SMALL HYDROPHOBIC PROTEIN-RELATED"/>
    <property type="match status" value="1"/>
</dbReference>
<evidence type="ECO:0000313" key="3">
    <source>
        <dbReference type="EMBL" id="MBD2844430.1"/>
    </source>
</evidence>
<gene>
    <name evidence="3" type="ORF">IDH44_04445</name>
</gene>
<keyword evidence="4" id="KW-1185">Reference proteome</keyword>
<accession>A0A927BRI4</accession>
<dbReference type="Proteomes" id="UP000621560">
    <property type="component" value="Unassembled WGS sequence"/>
</dbReference>
<reference evidence="3" key="1">
    <citation type="submission" date="2020-09" db="EMBL/GenBank/DDBJ databases">
        <title>A novel bacterium of genus Paenibacillus, isolated from South China Sea.</title>
        <authorList>
            <person name="Huang H."/>
            <person name="Mo K."/>
            <person name="Hu Y."/>
        </authorList>
    </citation>
    <scope>NUCLEOTIDE SEQUENCE</scope>
    <source>
        <strain evidence="3">IB182496</strain>
    </source>
</reference>
<dbReference type="AlphaFoldDB" id="A0A927BRI4"/>
<dbReference type="InterPro" id="IPR055338">
    <property type="entry name" value="YqfX-like"/>
</dbReference>